<feature type="compositionally biased region" description="Basic and acidic residues" evidence="1">
    <location>
        <begin position="1489"/>
        <end position="1571"/>
    </location>
</feature>
<keyword evidence="2" id="KW-1133">Transmembrane helix</keyword>
<dbReference type="RefSeq" id="WP_213499795.1">
    <property type="nucleotide sequence ID" value="NZ_CP074694.1"/>
</dbReference>
<feature type="compositionally biased region" description="Basic and acidic residues" evidence="1">
    <location>
        <begin position="1360"/>
        <end position="1383"/>
    </location>
</feature>
<evidence type="ECO:0000256" key="1">
    <source>
        <dbReference type="SAM" id="MobiDB-lite"/>
    </source>
</evidence>
<feature type="region of interest" description="Disordered" evidence="1">
    <location>
        <begin position="1662"/>
        <end position="1728"/>
    </location>
</feature>
<name>A0A8E6BB52_9BACT</name>
<dbReference type="EMBL" id="CP074694">
    <property type="protein sequence ID" value="QVL34629.1"/>
    <property type="molecule type" value="Genomic_DNA"/>
</dbReference>
<evidence type="ECO:0008006" key="5">
    <source>
        <dbReference type="Google" id="ProtNLM"/>
    </source>
</evidence>
<accession>A0A8E6BB52</accession>
<keyword evidence="2" id="KW-0812">Transmembrane</keyword>
<feature type="compositionally biased region" description="Basic and acidic residues" evidence="1">
    <location>
        <begin position="1129"/>
        <end position="1147"/>
    </location>
</feature>
<evidence type="ECO:0000313" key="3">
    <source>
        <dbReference type="EMBL" id="QVL34629.1"/>
    </source>
</evidence>
<feature type="region of interest" description="Disordered" evidence="1">
    <location>
        <begin position="1236"/>
        <end position="1604"/>
    </location>
</feature>
<feature type="transmembrane region" description="Helical" evidence="2">
    <location>
        <begin position="156"/>
        <end position="176"/>
    </location>
</feature>
<feature type="compositionally biased region" description="Polar residues" evidence="1">
    <location>
        <begin position="1717"/>
        <end position="1728"/>
    </location>
</feature>
<protein>
    <recommendedName>
        <fullName evidence="5">DUF4175 domain-containing protein</fullName>
    </recommendedName>
</protein>
<evidence type="ECO:0000256" key="2">
    <source>
        <dbReference type="SAM" id="Phobius"/>
    </source>
</evidence>
<feature type="compositionally biased region" description="Basic and acidic residues" evidence="1">
    <location>
        <begin position="1081"/>
        <end position="1118"/>
    </location>
</feature>
<feature type="compositionally biased region" description="Polar residues" evidence="1">
    <location>
        <begin position="830"/>
        <end position="842"/>
    </location>
</feature>
<gene>
    <name evidence="3" type="ORF">KIH39_12185</name>
</gene>
<feature type="compositionally biased region" description="Basic and acidic residues" evidence="1">
    <location>
        <begin position="781"/>
        <end position="812"/>
    </location>
</feature>
<feature type="compositionally biased region" description="Basic and acidic residues" evidence="1">
    <location>
        <begin position="907"/>
        <end position="988"/>
    </location>
</feature>
<feature type="transmembrane region" description="Helical" evidence="2">
    <location>
        <begin position="32"/>
        <end position="54"/>
    </location>
</feature>
<keyword evidence="4" id="KW-1185">Reference proteome</keyword>
<keyword evidence="2" id="KW-0472">Membrane</keyword>
<proteinExistence type="predicted"/>
<feature type="compositionally biased region" description="Low complexity" evidence="1">
    <location>
        <begin position="1149"/>
        <end position="1171"/>
    </location>
</feature>
<feature type="compositionally biased region" description="Basic and acidic residues" evidence="1">
    <location>
        <begin position="1322"/>
        <end position="1352"/>
    </location>
</feature>
<dbReference type="KEGG" id="tsph:KIH39_12185"/>
<feature type="compositionally biased region" description="Polar residues" evidence="1">
    <location>
        <begin position="713"/>
        <end position="730"/>
    </location>
</feature>
<feature type="compositionally biased region" description="Basic and acidic residues" evidence="1">
    <location>
        <begin position="1392"/>
        <end position="1468"/>
    </location>
</feature>
<sequence>MATLLDAPKANASKYEEFVGKQIEEVRKRIRLVDILSVSLTVLASFFLFLFVALLIDRYVSTKPGVGWAALSCFLLISGIYAYIQLFRKSRNTINPYYAARKVEEAIADHKNSVVNWIDLHEDEKVAPSIKVALSAKAAKDLKQADLTKIGEAKSFLWTACLAGFFALGAAVVFFLPPTRTDLVQETPKEGDTTVFSGEDIRFEVRILGRIPKATDPDSAKLRIWYNPEDPENFEDRALDVSVDDRRLWGITVKGNQVRKGFDYQLRAAGVETPKHHITCKIIPILTGFDVIYKLPAYLGKPDEKTNDPNLFNYYGTEVTLLASTNRTVKSGYLQIEGQPRTYDAEIPADRPDALLFRFPMEKNGGYRIFFTTTEGDRNSDPQKYRIALLDAKPVFTKFDLKFQYPEYLRWKMQMLENEKTPDIEAIRGTEVTITAYGNRPVKSGRLLIPDEINKATLEVVGEPIPDQPMALKFKLPKLDEDKTCVIRFTPTTGEGESDPRPLVIRVLRDELPQVRITLPKEEMIELPLNDTLKVEGIATDDHGISRMNLRMEVVAPRVEALKEKPYRDGKEFKREKDNSYPTLLNYKDQVELSQLRGFDPKFQIAEGMIIEYWLEAIDNCDVPPGPNRGYSNRQKVKILAPAKAADKVQQQQKKREEFAKEKQQFDAQQDKKNEEEKRDPAQPEPKQPGENQPGEPKNANGQPEVPKKDPNAQDQPGKNPGQGNSNDQKTQSRDPGSENSNNQPGAEKKNRKADPKAMPNKENKGVDDKDTKPGSESGGESEKDKELQRQADRIQKALNDKNTQAKKDPSGKESNNPPEQSPMPGESGSPKSQPVKGSNPQPKADGTKNDPGRKSDEKSETAPMPKESADPKKDQSNPSKSESGPGSPGKPDEKNSQQGTPPEPGELSREIASKDYKMNSRQKEDVDRLLRDPKKKQEMQNELDKMKNDIQDPQKKRDFEKDVEQTKKNAQEKEDIDQLSKKSKSPDPQEAQKAQRDLDQKMQNPDSRQNGQKLAEEKANQKSEGGAQQQQQALENSMNKGRENNLKEAASKMQSDDPNRQAEGKKEMDKLMQDPATRQMAEKMKDDLAKNAGDEKKKEDFQKQMKDSAQKGQKENVDQIAKNAESNNPRDQEQAAKEQKNLEKNDPQAGKEAAQKMEQAQQNRAANQQAKNEPGKQNTKQSGGKSNEGGSEQPDLQQEMNQLDREMNSKDAKFDKAKQDRLERLLRDEKLRAEAEKKAKEWEKNAPNDQTRNDLKNKVDEARDNAKAQEKMEKDVDRLTKKQSKPENKDPNQNAPKDGDKTQKNATGNTEKNDGGQSTEQAKKDLEEMLKDPKNRQQAEKLADQMEKKNPEAAQELRNAADKARQDSLKDSAQKSGEKSSDQQKQNIADLMKDPKTRDMAGKMMKDMLDQAKDPEKRKNLEEAMKNAMDQARKNDLKDLAQQAKDQKQQEQAAKELQDLLKKDPEMQKMMQDLAKQMQDPEVQKGLQELKKKADELAQNRPKDKEPAPRGKEGKNDAAKKEGDNAASKGKEGKEDTAQGDPKQDPKADPKNSKDPKMDKGELAKKDQEGNKLGGKAPKDGNLKGELPVNPASGGGEDKIDPMVADLKNKVKAAELQLEDFRKNKSNKEMLKQVEMTPEQYEQFLKSAEEALNRERQRLVELEKKEAKSGSRSKGASMLNRGSETIKLEGNSDSKTERGTRGNAPPGFDDAYKRATSGSASGSGDPK</sequence>
<evidence type="ECO:0000313" key="4">
    <source>
        <dbReference type="Proteomes" id="UP000676194"/>
    </source>
</evidence>
<organism evidence="3 4">
    <name type="scientific">Telmatocola sphagniphila</name>
    <dbReference type="NCBI Taxonomy" id="1123043"/>
    <lineage>
        <taxon>Bacteria</taxon>
        <taxon>Pseudomonadati</taxon>
        <taxon>Planctomycetota</taxon>
        <taxon>Planctomycetia</taxon>
        <taxon>Gemmatales</taxon>
        <taxon>Gemmataceae</taxon>
    </lineage>
</organism>
<feature type="region of interest" description="Disordered" evidence="1">
    <location>
        <begin position="643"/>
        <end position="1224"/>
    </location>
</feature>
<feature type="compositionally biased region" description="Basic and acidic residues" evidence="1">
    <location>
        <begin position="654"/>
        <end position="682"/>
    </location>
</feature>
<feature type="compositionally biased region" description="Basic and acidic residues" evidence="1">
    <location>
        <begin position="1203"/>
        <end position="1224"/>
    </location>
</feature>
<feature type="compositionally biased region" description="Basic and acidic residues" evidence="1">
    <location>
        <begin position="1236"/>
        <end position="1291"/>
    </location>
</feature>
<feature type="compositionally biased region" description="Basic and acidic residues" evidence="1">
    <location>
        <begin position="1685"/>
        <end position="1701"/>
    </location>
</feature>
<feature type="compositionally biased region" description="Polar residues" evidence="1">
    <location>
        <begin position="1176"/>
        <end position="1202"/>
    </location>
</feature>
<feature type="compositionally biased region" description="Basic and acidic residues" evidence="1">
    <location>
        <begin position="1041"/>
        <end position="1073"/>
    </location>
</feature>
<feature type="compositionally biased region" description="Low complexity" evidence="1">
    <location>
        <begin position="643"/>
        <end position="652"/>
    </location>
</feature>
<feature type="transmembrane region" description="Helical" evidence="2">
    <location>
        <begin position="66"/>
        <end position="84"/>
    </location>
</feature>
<feature type="compositionally biased region" description="Polar residues" evidence="1">
    <location>
        <begin position="1002"/>
        <end position="1013"/>
    </location>
</feature>
<dbReference type="Proteomes" id="UP000676194">
    <property type="component" value="Chromosome"/>
</dbReference>
<feature type="compositionally biased region" description="Basic and acidic residues" evidence="1">
    <location>
        <begin position="846"/>
        <end position="861"/>
    </location>
</feature>
<feature type="compositionally biased region" description="Basic and acidic residues" evidence="1">
    <location>
        <begin position="747"/>
        <end position="774"/>
    </location>
</feature>
<reference evidence="3" key="1">
    <citation type="submission" date="2021-05" db="EMBL/GenBank/DDBJ databases">
        <title>Complete genome sequence of the cellulolytic planctomycete Telmatocola sphagniphila SP2T and characterization of the first cellulase from planctomycetes.</title>
        <authorList>
            <person name="Rakitin A.L."/>
            <person name="Beletsky A.V."/>
            <person name="Naumoff D.G."/>
            <person name="Kulichevskaya I.S."/>
            <person name="Mardanov A.V."/>
            <person name="Ravin N.V."/>
            <person name="Dedysh S.N."/>
        </authorList>
    </citation>
    <scope>NUCLEOTIDE SEQUENCE</scope>
    <source>
        <strain evidence="3">SP2T</strain>
    </source>
</reference>
<feature type="compositionally biased region" description="Polar residues" evidence="1">
    <location>
        <begin position="1305"/>
        <end position="1321"/>
    </location>
</feature>